<organism evidence="1 2">
    <name type="scientific">Amborella trichopoda</name>
    <dbReference type="NCBI Taxonomy" id="13333"/>
    <lineage>
        <taxon>Eukaryota</taxon>
        <taxon>Viridiplantae</taxon>
        <taxon>Streptophyta</taxon>
        <taxon>Embryophyta</taxon>
        <taxon>Tracheophyta</taxon>
        <taxon>Spermatophyta</taxon>
        <taxon>Magnoliopsida</taxon>
        <taxon>Amborellales</taxon>
        <taxon>Amborellaceae</taxon>
        <taxon>Amborella</taxon>
    </lineage>
</organism>
<dbReference type="HOGENOM" id="CLU_1857978_0_0_1"/>
<dbReference type="EMBL" id="KI397541">
    <property type="protein sequence ID" value="ERM93948.1"/>
    <property type="molecule type" value="Genomic_DNA"/>
</dbReference>
<keyword evidence="2" id="KW-1185">Reference proteome</keyword>
<sequence length="138" mass="15803">MQLIASFCYFRDPKLTKFIKGGVKTPLDKFCPSRLPLVHFLKTHRLAPVELSLRLALEAPKSPFTLPGLLLAFSTFFAEFQGKGFRPHLHYLQRHFQCCQDPVPPDSHLDRLRPQILSAIDIGAKIRLPRIVPFWLVA</sequence>
<evidence type="ECO:0000313" key="1">
    <source>
        <dbReference type="EMBL" id="ERM93948.1"/>
    </source>
</evidence>
<dbReference type="Proteomes" id="UP000017836">
    <property type="component" value="Unassembled WGS sequence"/>
</dbReference>
<reference evidence="2" key="1">
    <citation type="journal article" date="2013" name="Science">
        <title>The Amborella genome and the evolution of flowering plants.</title>
        <authorList>
            <consortium name="Amborella Genome Project"/>
        </authorList>
    </citation>
    <scope>NUCLEOTIDE SEQUENCE [LARGE SCALE GENOMIC DNA]</scope>
</reference>
<evidence type="ECO:0000313" key="2">
    <source>
        <dbReference type="Proteomes" id="UP000017836"/>
    </source>
</evidence>
<protein>
    <submittedName>
        <fullName evidence="1">Uncharacterized protein</fullName>
    </submittedName>
</protein>
<accession>W1NEV2</accession>
<proteinExistence type="predicted"/>
<dbReference type="Gramene" id="ERM93948">
    <property type="protein sequence ID" value="ERM93948"/>
    <property type="gene ID" value="AMTR_s00137p00111590"/>
</dbReference>
<gene>
    <name evidence="1" type="ORF">AMTR_s00137p00111590</name>
</gene>
<name>W1NEV2_AMBTC</name>
<dbReference type="AlphaFoldDB" id="W1NEV2"/>